<dbReference type="SUPFAM" id="SSF53474">
    <property type="entry name" value="alpha/beta-Hydrolases"/>
    <property type="match status" value="1"/>
</dbReference>
<reference evidence="3 4" key="1">
    <citation type="submission" date="2020-08" db="EMBL/GenBank/DDBJ databases">
        <title>Genomic Encyclopedia of Type Strains, Phase IV (KMG-IV): sequencing the most valuable type-strain genomes for metagenomic binning, comparative biology and taxonomic classification.</title>
        <authorList>
            <person name="Goeker M."/>
        </authorList>
    </citation>
    <scope>NUCLEOTIDE SEQUENCE [LARGE SCALE GENOMIC DNA]</scope>
    <source>
        <strain evidence="3 4">DSM 14878</strain>
    </source>
</reference>
<keyword evidence="3" id="KW-0378">Hydrolase</keyword>
<keyword evidence="1" id="KW-0732">Signal</keyword>
<accession>A0A7W6F0Z2</accession>
<dbReference type="Pfam" id="PF12146">
    <property type="entry name" value="Hydrolase_4"/>
    <property type="match status" value="1"/>
</dbReference>
<name>A0A7W6F0Z2_9CAUL</name>
<dbReference type="InterPro" id="IPR029058">
    <property type="entry name" value="AB_hydrolase_fold"/>
</dbReference>
<comment type="caution">
    <text evidence="3">The sequence shown here is derived from an EMBL/GenBank/DDBJ whole genome shotgun (WGS) entry which is preliminary data.</text>
</comment>
<dbReference type="EMBL" id="JACIDA010000003">
    <property type="protein sequence ID" value="MBB3873369.1"/>
    <property type="molecule type" value="Genomic_DNA"/>
</dbReference>
<feature type="chain" id="PRO_5030724745" evidence="1">
    <location>
        <begin position="21"/>
        <end position="347"/>
    </location>
</feature>
<proteinExistence type="predicted"/>
<dbReference type="PANTHER" id="PTHR11614">
    <property type="entry name" value="PHOSPHOLIPASE-RELATED"/>
    <property type="match status" value="1"/>
</dbReference>
<dbReference type="InterPro" id="IPR051044">
    <property type="entry name" value="MAG_DAG_Lipase"/>
</dbReference>
<dbReference type="AlphaFoldDB" id="A0A7W6F0Z2"/>
<dbReference type="PROSITE" id="PS51257">
    <property type="entry name" value="PROKAR_LIPOPROTEIN"/>
    <property type="match status" value="1"/>
</dbReference>
<gene>
    <name evidence="3" type="ORF">GGR11_002931</name>
</gene>
<dbReference type="InterPro" id="IPR022742">
    <property type="entry name" value="Hydrolase_4"/>
</dbReference>
<feature type="domain" description="Serine aminopeptidase S33" evidence="2">
    <location>
        <begin position="63"/>
        <end position="302"/>
    </location>
</feature>
<evidence type="ECO:0000259" key="2">
    <source>
        <dbReference type="Pfam" id="PF12146"/>
    </source>
</evidence>
<evidence type="ECO:0000256" key="1">
    <source>
        <dbReference type="SAM" id="SignalP"/>
    </source>
</evidence>
<sequence>MKPVFPVAALALTLVTAACATPHVQPPMTPPPGFVGAHVEDRALVMSDGARLPYLRWGPAGQAPWAVIVALHGMNDHDASFRLAGPWWAEQGIETWSYDQRGFGAAPGRGVWAGQARMTDDLREVTALARARYPNAVIAVVGESMGGSVAAAAFGSDNPPDADRLVLLAPGVWGWSTQGPLNSVALNIAARALGDVALEPPEFITRDIHASSNTLELIRNGRDPMSILATRFDTVYGLVDLMETASRSLGRIRGAAVLMYGAHDEIVKRGPMRLALERAQADGGALKTAWYPNGWHLLNRDLDAEIVYRDVAAWLKNPDAALPSGAPAVLPELEKPAAPDGRAASWR</sequence>
<dbReference type="RefSeq" id="WP_183198116.1">
    <property type="nucleotide sequence ID" value="NZ_JACIDA010000003.1"/>
</dbReference>
<dbReference type="GO" id="GO:0016787">
    <property type="term" value="F:hydrolase activity"/>
    <property type="evidence" value="ECO:0007669"/>
    <property type="project" value="UniProtKB-KW"/>
</dbReference>
<protein>
    <submittedName>
        <fullName evidence="3">Alpha-beta hydrolase superfamily lysophospholipase</fullName>
    </submittedName>
</protein>
<feature type="signal peptide" evidence="1">
    <location>
        <begin position="1"/>
        <end position="20"/>
    </location>
</feature>
<organism evidence="3 4">
    <name type="scientific">Brevundimonas mediterranea</name>
    <dbReference type="NCBI Taxonomy" id="74329"/>
    <lineage>
        <taxon>Bacteria</taxon>
        <taxon>Pseudomonadati</taxon>
        <taxon>Pseudomonadota</taxon>
        <taxon>Alphaproteobacteria</taxon>
        <taxon>Caulobacterales</taxon>
        <taxon>Caulobacteraceae</taxon>
        <taxon>Brevundimonas</taxon>
    </lineage>
</organism>
<dbReference type="Proteomes" id="UP000532936">
    <property type="component" value="Unassembled WGS sequence"/>
</dbReference>
<dbReference type="Gene3D" id="3.40.50.1820">
    <property type="entry name" value="alpha/beta hydrolase"/>
    <property type="match status" value="1"/>
</dbReference>
<evidence type="ECO:0000313" key="4">
    <source>
        <dbReference type="Proteomes" id="UP000532936"/>
    </source>
</evidence>
<evidence type="ECO:0000313" key="3">
    <source>
        <dbReference type="EMBL" id="MBB3873369.1"/>
    </source>
</evidence>